<dbReference type="Proteomes" id="UP000054359">
    <property type="component" value="Unassembled WGS sequence"/>
</dbReference>
<sequence length="85" mass="9478">MKFLSPLVFLALIVFVISNVMASPYSEESLKGNNAAERALKGDCIRKEKDCLPDPVDDKCCEGLQCKCTYFGGYCVCMEKTIKTR</sequence>
<accession>A0A087T9K5</accession>
<protein>
    <submittedName>
        <fullName evidence="2">Uncharacterized protein</fullName>
    </submittedName>
</protein>
<feature type="signal peptide" evidence="1">
    <location>
        <begin position="1"/>
        <end position="22"/>
    </location>
</feature>
<feature type="non-terminal residue" evidence="2">
    <location>
        <position position="85"/>
    </location>
</feature>
<organism evidence="2 3">
    <name type="scientific">Stegodyphus mimosarum</name>
    <name type="common">African social velvet spider</name>
    <dbReference type="NCBI Taxonomy" id="407821"/>
    <lineage>
        <taxon>Eukaryota</taxon>
        <taxon>Metazoa</taxon>
        <taxon>Ecdysozoa</taxon>
        <taxon>Arthropoda</taxon>
        <taxon>Chelicerata</taxon>
        <taxon>Arachnida</taxon>
        <taxon>Araneae</taxon>
        <taxon>Araneomorphae</taxon>
        <taxon>Entelegynae</taxon>
        <taxon>Eresoidea</taxon>
        <taxon>Eresidae</taxon>
        <taxon>Stegodyphus</taxon>
    </lineage>
</organism>
<reference evidence="2 3" key="1">
    <citation type="submission" date="2013-11" db="EMBL/GenBank/DDBJ databases">
        <title>Genome sequencing of Stegodyphus mimosarum.</title>
        <authorList>
            <person name="Bechsgaard J."/>
        </authorList>
    </citation>
    <scope>NUCLEOTIDE SEQUENCE [LARGE SCALE GENOMIC DNA]</scope>
</reference>
<dbReference type="EMBL" id="KK114158">
    <property type="protein sequence ID" value="KFM61794.1"/>
    <property type="molecule type" value="Genomic_DNA"/>
</dbReference>
<evidence type="ECO:0000256" key="1">
    <source>
        <dbReference type="SAM" id="SignalP"/>
    </source>
</evidence>
<evidence type="ECO:0000313" key="3">
    <source>
        <dbReference type="Proteomes" id="UP000054359"/>
    </source>
</evidence>
<evidence type="ECO:0000313" key="2">
    <source>
        <dbReference type="EMBL" id="KFM61794.1"/>
    </source>
</evidence>
<dbReference type="AlphaFoldDB" id="A0A087T9K5"/>
<feature type="chain" id="PRO_5001829431" evidence="1">
    <location>
        <begin position="23"/>
        <end position="85"/>
    </location>
</feature>
<proteinExistence type="predicted"/>
<keyword evidence="3" id="KW-1185">Reference proteome</keyword>
<name>A0A087T9K5_STEMI</name>
<keyword evidence="1" id="KW-0732">Signal</keyword>
<gene>
    <name evidence="2" type="ORF">X975_12206</name>
</gene>